<feature type="compositionally biased region" description="Low complexity" evidence="1">
    <location>
        <begin position="235"/>
        <end position="244"/>
    </location>
</feature>
<feature type="compositionally biased region" description="Basic and acidic residues" evidence="1">
    <location>
        <begin position="245"/>
        <end position="263"/>
    </location>
</feature>
<sequence>MNNGYPRNQYLYENNARRSLEQRKFIRNSKTSRSTSRQRPQRQEQRQRRRSGPRQLQLNDFMPPQLRDKSQGNMQNLPVDFNLITLNTTAANTRSNIPVDALPQRSIFTTQAIRTTNDTTQPFSVYDDFNENVNGQQPKQKKKKDNQLERQTTTTTTASYRRRQRRTRQQQYHNTNDRNDENFNRFAALEQNDPLTDIESNYDEGDDETIDGSSRLEDNMTDYSEKEQINKKNVKNGQNKNYRNNKNDTNKNDQNNKKNDKNNKLRRRIYLETNRIMRYMQDNATVIAGGRGNQAYILAAAPIYDEWIRNNYELQVWQTYLRMGIQDKHWAKEIITRTKKRDNVINSRFIKKKINRLTNNIAQASATITNLQVQLSTYWTQATAATINSTTTAIAPATNTNQIRDAVDRLEKIILKYIQHCTRHVKIKAENKIGLAQVQMEEYKALEDFKEIATPNQWNIHLILKPKIKQWSIKNKNYLAATKRVEYDLPPKFITNADFTFRIDESIIGKEEAQILYDQMRQLTKEYRMQTMSLYLQIGILPENNEVLNGEDDPGSLAFKHYNDLREKRLNLEAEQSLYFLEEQRIVGRGFLAPTIINEAKAKLTEEEYQLLKLGPRFIYNDPKAASRRRTTELALLKRKIEIRFFEKKVSPGKSVAHFIAELDIIIKNLHDTAIGKTETIDCNQYQLNKCPITTKKEKQKNYGRLVKRLKHKLRSTNIVIQKTDKSKVFHLGKLQDYHKKSEEYMEKTEAYERLHQNDPLPNLIESTNKYLLKLRLNNWITQKQYEQLSVKQNEVELAHLYYLPKAHKPGTPLRPIVSGLKHPTIKISKFLDEILRPLFDRMASNTTVTSGTEVIKQLYKWSKNNVRQDTLICTMDVIDLYTMIPQTEGILAIKKMLDYLNIKHINGLKIETIIRLCRFVVRNNYFSYDSKYYHQIRGGAMGFPLTLTIANAYMFFFERNIVKQINNSNGLYIRYIDDIFITINWPSQHLEKQINRWNKFDLNIK</sequence>
<evidence type="ECO:0000313" key="4">
    <source>
        <dbReference type="Proteomes" id="UP000663824"/>
    </source>
</evidence>
<name>A0A817A9W3_9BILA</name>
<feature type="compositionally biased region" description="Acidic residues" evidence="1">
    <location>
        <begin position="200"/>
        <end position="210"/>
    </location>
</feature>
<feature type="compositionally biased region" description="Low complexity" evidence="1">
    <location>
        <begin position="28"/>
        <end position="38"/>
    </location>
</feature>
<dbReference type="PANTHER" id="PTHR21301">
    <property type="entry name" value="REVERSE TRANSCRIPTASE"/>
    <property type="match status" value="1"/>
</dbReference>
<dbReference type="EMBL" id="CAJNRE010020959">
    <property type="protein sequence ID" value="CAF2247697.1"/>
    <property type="molecule type" value="Genomic_DNA"/>
</dbReference>
<dbReference type="InterPro" id="IPR000477">
    <property type="entry name" value="RT_dom"/>
</dbReference>
<feature type="compositionally biased region" description="Low complexity" evidence="1">
    <location>
        <begin position="150"/>
        <end position="159"/>
    </location>
</feature>
<dbReference type="PANTHER" id="PTHR21301:SF10">
    <property type="entry name" value="REVERSE TRANSCRIPTASE DOMAIN-CONTAINING PROTEIN"/>
    <property type="match status" value="1"/>
</dbReference>
<feature type="domain" description="Reverse transcriptase" evidence="2">
    <location>
        <begin position="785"/>
        <end position="1006"/>
    </location>
</feature>
<evidence type="ECO:0000313" key="3">
    <source>
        <dbReference type="EMBL" id="CAF2247697.1"/>
    </source>
</evidence>
<evidence type="ECO:0000256" key="1">
    <source>
        <dbReference type="SAM" id="MobiDB-lite"/>
    </source>
</evidence>
<proteinExistence type="predicted"/>
<evidence type="ECO:0000259" key="2">
    <source>
        <dbReference type="PROSITE" id="PS50878"/>
    </source>
</evidence>
<feature type="compositionally biased region" description="Basic and acidic residues" evidence="1">
    <location>
        <begin position="15"/>
        <end position="24"/>
    </location>
</feature>
<gene>
    <name evidence="3" type="ORF">MBJ925_LOCUS37692</name>
</gene>
<reference evidence="3" key="1">
    <citation type="submission" date="2021-02" db="EMBL/GenBank/DDBJ databases">
        <authorList>
            <person name="Nowell W R."/>
        </authorList>
    </citation>
    <scope>NUCLEOTIDE SEQUENCE</scope>
</reference>
<accession>A0A817A9W3</accession>
<organism evidence="3 4">
    <name type="scientific">Rotaria magnacalcarata</name>
    <dbReference type="NCBI Taxonomy" id="392030"/>
    <lineage>
        <taxon>Eukaryota</taxon>
        <taxon>Metazoa</taxon>
        <taxon>Spiralia</taxon>
        <taxon>Gnathifera</taxon>
        <taxon>Rotifera</taxon>
        <taxon>Eurotatoria</taxon>
        <taxon>Bdelloidea</taxon>
        <taxon>Philodinida</taxon>
        <taxon>Philodinidae</taxon>
        <taxon>Rotaria</taxon>
    </lineage>
</organism>
<dbReference type="PROSITE" id="PS50878">
    <property type="entry name" value="RT_POL"/>
    <property type="match status" value="1"/>
</dbReference>
<feature type="region of interest" description="Disordered" evidence="1">
    <location>
        <begin position="1"/>
        <end position="74"/>
    </location>
</feature>
<dbReference type="AlphaFoldDB" id="A0A817A9W3"/>
<comment type="caution">
    <text evidence="3">The sequence shown here is derived from an EMBL/GenBank/DDBJ whole genome shotgun (WGS) entry which is preliminary data.</text>
</comment>
<dbReference type="Proteomes" id="UP000663824">
    <property type="component" value="Unassembled WGS sequence"/>
</dbReference>
<feature type="region of interest" description="Disordered" evidence="1">
    <location>
        <begin position="119"/>
        <end position="265"/>
    </location>
</feature>
<feature type="compositionally biased region" description="Basic and acidic residues" evidence="1">
    <location>
        <begin position="214"/>
        <end position="230"/>
    </location>
</feature>
<protein>
    <recommendedName>
        <fullName evidence="2">Reverse transcriptase domain-containing protein</fullName>
    </recommendedName>
</protein>